<protein>
    <submittedName>
        <fullName evidence="6">Uncharacterized protein</fullName>
    </submittedName>
</protein>
<keyword evidence="7" id="KW-1185">Reference proteome</keyword>
<evidence type="ECO:0000313" key="7">
    <source>
        <dbReference type="Proteomes" id="UP000023152"/>
    </source>
</evidence>
<evidence type="ECO:0000256" key="1">
    <source>
        <dbReference type="ARBA" id="ARBA00004141"/>
    </source>
</evidence>
<reference evidence="6 7" key="1">
    <citation type="journal article" date="2013" name="Curr. Biol.">
        <title>The Genome of the Foraminiferan Reticulomyxa filosa.</title>
        <authorList>
            <person name="Glockner G."/>
            <person name="Hulsmann N."/>
            <person name="Schleicher M."/>
            <person name="Noegel A.A."/>
            <person name="Eichinger L."/>
            <person name="Gallinger C."/>
            <person name="Pawlowski J."/>
            <person name="Sierra R."/>
            <person name="Euteneuer U."/>
            <person name="Pillet L."/>
            <person name="Moustafa A."/>
            <person name="Platzer M."/>
            <person name="Groth M."/>
            <person name="Szafranski K."/>
            <person name="Schliwa M."/>
        </authorList>
    </citation>
    <scope>NUCLEOTIDE SEQUENCE [LARGE SCALE GENOMIC DNA]</scope>
</reference>
<feature type="transmembrane region" description="Helical" evidence="5">
    <location>
        <begin position="108"/>
        <end position="132"/>
    </location>
</feature>
<gene>
    <name evidence="6" type="ORF">RFI_26595</name>
</gene>
<comment type="caution">
    <text evidence="6">The sequence shown here is derived from an EMBL/GenBank/DDBJ whole genome shotgun (WGS) entry which is preliminary data.</text>
</comment>
<accession>X6MCL1</accession>
<dbReference type="SUPFAM" id="SSF103481">
    <property type="entry name" value="Multidrug resistance efflux transporter EmrE"/>
    <property type="match status" value="1"/>
</dbReference>
<evidence type="ECO:0000313" key="6">
    <source>
        <dbReference type="EMBL" id="ETO10780.1"/>
    </source>
</evidence>
<dbReference type="OrthoDB" id="419167at2759"/>
<feature type="transmembrane region" description="Helical" evidence="5">
    <location>
        <begin position="193"/>
        <end position="209"/>
    </location>
</feature>
<feature type="transmembrane region" description="Helical" evidence="5">
    <location>
        <begin position="54"/>
        <end position="76"/>
    </location>
</feature>
<keyword evidence="4 5" id="KW-0472">Membrane</keyword>
<comment type="subcellular location">
    <subcellularLocation>
        <location evidence="1">Membrane</location>
        <topology evidence="1">Multi-pass membrane protein</topology>
    </subcellularLocation>
</comment>
<organism evidence="6 7">
    <name type="scientific">Reticulomyxa filosa</name>
    <dbReference type="NCBI Taxonomy" id="46433"/>
    <lineage>
        <taxon>Eukaryota</taxon>
        <taxon>Sar</taxon>
        <taxon>Rhizaria</taxon>
        <taxon>Retaria</taxon>
        <taxon>Foraminifera</taxon>
        <taxon>Monothalamids</taxon>
        <taxon>Reticulomyxidae</taxon>
        <taxon>Reticulomyxa</taxon>
    </lineage>
</organism>
<evidence type="ECO:0000256" key="3">
    <source>
        <dbReference type="ARBA" id="ARBA00022989"/>
    </source>
</evidence>
<name>X6MCL1_RETFI</name>
<dbReference type="EMBL" id="ASPP01023136">
    <property type="protein sequence ID" value="ETO10780.1"/>
    <property type="molecule type" value="Genomic_DNA"/>
</dbReference>
<evidence type="ECO:0000256" key="2">
    <source>
        <dbReference type="ARBA" id="ARBA00022692"/>
    </source>
</evidence>
<feature type="transmembrane region" description="Helical" evidence="5">
    <location>
        <begin position="152"/>
        <end position="173"/>
    </location>
</feature>
<dbReference type="PANTHER" id="PTHR10231">
    <property type="entry name" value="NUCLEOTIDE-SUGAR TRANSMEMBRANE TRANSPORTER"/>
    <property type="match status" value="1"/>
</dbReference>
<evidence type="ECO:0000256" key="5">
    <source>
        <dbReference type="SAM" id="Phobius"/>
    </source>
</evidence>
<dbReference type="GO" id="GO:0000139">
    <property type="term" value="C:Golgi membrane"/>
    <property type="evidence" value="ECO:0007669"/>
    <property type="project" value="InterPro"/>
</dbReference>
<sequence>MEEMDDDLVELTTFGGDRGHGSPHHISSQGRGNGIIANGSANQQRSLKTCCKDGSVFCFNGLMILVMDICIFNILAHMPASTFAIIRNLVVPCTAAIRGFLFREKPSGIQWFALIGITAATSSFASQDIAFFKDTKNKNDNSDDSTHISAEWFWLGSFLMLLYIVLESINVVYMEKKFKSALSQRMSFTEQQFWVTFYSAMFTFFFWLFDDWSTFIGKTHHGRSGVFRGYSIKTVFLLIWRVFNSIIVFAIIKYLTSVAATLVHTTASLGTSVLEWLWLSTQLEIGQWFDALATASLVLIYKIAPYEPHEQRRFEILDVTDMDED</sequence>
<keyword evidence="3 5" id="KW-1133">Transmembrane helix</keyword>
<keyword evidence="2 5" id="KW-0812">Transmembrane</keyword>
<dbReference type="GO" id="GO:0015165">
    <property type="term" value="F:pyrimidine nucleotide-sugar transmembrane transporter activity"/>
    <property type="evidence" value="ECO:0007669"/>
    <property type="project" value="InterPro"/>
</dbReference>
<evidence type="ECO:0000256" key="4">
    <source>
        <dbReference type="ARBA" id="ARBA00023136"/>
    </source>
</evidence>
<dbReference type="Proteomes" id="UP000023152">
    <property type="component" value="Unassembled WGS sequence"/>
</dbReference>
<feature type="transmembrane region" description="Helical" evidence="5">
    <location>
        <begin position="229"/>
        <end position="252"/>
    </location>
</feature>
<dbReference type="InterPro" id="IPR037185">
    <property type="entry name" value="EmrE-like"/>
</dbReference>
<proteinExistence type="predicted"/>
<dbReference type="Pfam" id="PF04142">
    <property type="entry name" value="Nuc_sug_transp"/>
    <property type="match status" value="1"/>
</dbReference>
<dbReference type="InterPro" id="IPR007271">
    <property type="entry name" value="Nuc_sug_transpt"/>
</dbReference>
<dbReference type="AlphaFoldDB" id="X6MCL1"/>
<feature type="transmembrane region" description="Helical" evidence="5">
    <location>
        <begin position="82"/>
        <end position="101"/>
    </location>
</feature>